<dbReference type="Proteomes" id="UP000244052">
    <property type="component" value="Unassembled WGS sequence"/>
</dbReference>
<organism evidence="1 2">
    <name type="scientific">Ectopseudomonas oleovorans</name>
    <name type="common">Pseudomonas oleovorans</name>
    <dbReference type="NCBI Taxonomy" id="301"/>
    <lineage>
        <taxon>Bacteria</taxon>
        <taxon>Pseudomonadati</taxon>
        <taxon>Pseudomonadota</taxon>
        <taxon>Gammaproteobacteria</taxon>
        <taxon>Pseudomonadales</taxon>
        <taxon>Pseudomonadaceae</taxon>
        <taxon>Ectopseudomonas</taxon>
    </lineage>
</organism>
<dbReference type="AlphaFoldDB" id="A0A2T5PLT9"/>
<keyword evidence="2" id="KW-1185">Reference proteome</keyword>
<comment type="caution">
    <text evidence="1">The sequence shown here is derived from an EMBL/GenBank/DDBJ whole genome shotgun (WGS) entry which is preliminary data.</text>
</comment>
<gene>
    <name evidence="1" type="ORF">DBO86_12840</name>
</gene>
<accession>A0A2T5PLT9</accession>
<reference evidence="1 2" key="1">
    <citation type="submission" date="2018-04" db="EMBL/GenBank/DDBJ databases">
        <title>Pseudomonas sp. nov., isolated from mangrove soil.</title>
        <authorList>
            <person name="Chen C."/>
        </authorList>
    </citation>
    <scope>NUCLEOTIDE SEQUENCE [LARGE SCALE GENOMIC DNA]</scope>
    <source>
        <strain evidence="1 2">JCM 14246</strain>
    </source>
</reference>
<protein>
    <submittedName>
        <fullName evidence="1">Uncharacterized protein</fullName>
    </submittedName>
</protein>
<evidence type="ECO:0000313" key="2">
    <source>
        <dbReference type="Proteomes" id="UP000244052"/>
    </source>
</evidence>
<dbReference type="EMBL" id="QASO01000075">
    <property type="protein sequence ID" value="PTU78664.1"/>
    <property type="molecule type" value="Genomic_DNA"/>
</dbReference>
<sequence>MFKTDRNAELLSGLSHSPNGVQFWSFIEQDVAWPWFYLQIVEDDGQEAYRSMLMVPTPPLLEQIVEAKTDNAWLEQAQLVTPAHINKAGRWMMEPLLKVTAIRNAQGQELGYVYHVEGGRTYSTSADSHLDEQLSTHTIFSAELHLPR</sequence>
<dbReference type="RefSeq" id="WP_108233855.1">
    <property type="nucleotide sequence ID" value="NZ_QASO01000075.1"/>
</dbReference>
<name>A0A2T5PLT9_ECTOL</name>
<evidence type="ECO:0000313" key="1">
    <source>
        <dbReference type="EMBL" id="PTU78664.1"/>
    </source>
</evidence>
<proteinExistence type="predicted"/>